<evidence type="ECO:0000313" key="4">
    <source>
        <dbReference type="Proteomes" id="UP001152607"/>
    </source>
</evidence>
<proteinExistence type="predicted"/>
<dbReference type="SUPFAM" id="SSF55729">
    <property type="entry name" value="Acyl-CoA N-acyltransferases (Nat)"/>
    <property type="match status" value="1"/>
</dbReference>
<dbReference type="Pfam" id="PF00583">
    <property type="entry name" value="Acetyltransf_1"/>
    <property type="match status" value="1"/>
</dbReference>
<accession>A0A9W4UG88</accession>
<feature type="signal peptide" evidence="1">
    <location>
        <begin position="1"/>
        <end position="32"/>
    </location>
</feature>
<dbReference type="InterPro" id="IPR021047">
    <property type="entry name" value="Mannosyltransferase_CMT1"/>
</dbReference>
<dbReference type="Pfam" id="PF11735">
    <property type="entry name" value="CAP59_mtransfer"/>
    <property type="match status" value="1"/>
</dbReference>
<comment type="caution">
    <text evidence="3">The sequence shown here is derived from an EMBL/GenBank/DDBJ whole genome shotgun (WGS) entry which is preliminary data.</text>
</comment>
<dbReference type="InterPro" id="IPR000182">
    <property type="entry name" value="GNAT_dom"/>
</dbReference>
<feature type="chain" id="PRO_5040794095" description="N-acetyltransferase domain-containing protein" evidence="1">
    <location>
        <begin position="33"/>
        <end position="658"/>
    </location>
</feature>
<reference evidence="3" key="1">
    <citation type="submission" date="2023-01" db="EMBL/GenBank/DDBJ databases">
        <authorList>
            <person name="Van Ghelder C."/>
            <person name="Rancurel C."/>
        </authorList>
    </citation>
    <scope>NUCLEOTIDE SEQUENCE</scope>
    <source>
        <strain evidence="3">CNCM I-4278</strain>
    </source>
</reference>
<gene>
    <name evidence="3" type="ORF">PDIGIT_LOCUS9006</name>
</gene>
<dbReference type="PANTHER" id="PTHR34144">
    <property type="entry name" value="CHROMOSOME 8, WHOLE GENOME SHOTGUN SEQUENCE"/>
    <property type="match status" value="1"/>
</dbReference>
<name>A0A9W4UG88_9PLEO</name>
<dbReference type="PROSITE" id="PS51186">
    <property type="entry name" value="GNAT"/>
    <property type="match status" value="1"/>
</dbReference>
<evidence type="ECO:0000256" key="1">
    <source>
        <dbReference type="SAM" id="SignalP"/>
    </source>
</evidence>
<dbReference type="Proteomes" id="UP001152607">
    <property type="component" value="Unassembled WGS sequence"/>
</dbReference>
<dbReference type="PANTHER" id="PTHR34144:SF7">
    <property type="entry name" value="EXPORT PROTEIN (CAP59), PUTATIVE (AFU_ORTHOLOGUE AFUA_7G05020)-RELATED"/>
    <property type="match status" value="1"/>
</dbReference>
<dbReference type="Gene3D" id="3.40.630.30">
    <property type="match status" value="1"/>
</dbReference>
<dbReference type="AlphaFoldDB" id="A0A9W4UG88"/>
<dbReference type="GO" id="GO:0016747">
    <property type="term" value="F:acyltransferase activity, transferring groups other than amino-acyl groups"/>
    <property type="evidence" value="ECO:0007669"/>
    <property type="project" value="InterPro"/>
</dbReference>
<keyword evidence="4" id="KW-1185">Reference proteome</keyword>
<evidence type="ECO:0000259" key="2">
    <source>
        <dbReference type="PROSITE" id="PS51186"/>
    </source>
</evidence>
<protein>
    <recommendedName>
        <fullName evidence="2">N-acetyltransferase domain-containing protein</fullName>
    </recommendedName>
</protein>
<dbReference type="OrthoDB" id="262547at2759"/>
<dbReference type="InterPro" id="IPR016181">
    <property type="entry name" value="Acyl_CoA_acyltransferase"/>
</dbReference>
<feature type="domain" description="N-acetyltransferase" evidence="2">
    <location>
        <begin position="469"/>
        <end position="635"/>
    </location>
</feature>
<keyword evidence="1" id="KW-0732">Signal</keyword>
<organism evidence="3 4">
    <name type="scientific">Periconia digitata</name>
    <dbReference type="NCBI Taxonomy" id="1303443"/>
    <lineage>
        <taxon>Eukaryota</taxon>
        <taxon>Fungi</taxon>
        <taxon>Dikarya</taxon>
        <taxon>Ascomycota</taxon>
        <taxon>Pezizomycotina</taxon>
        <taxon>Dothideomycetes</taxon>
        <taxon>Pleosporomycetidae</taxon>
        <taxon>Pleosporales</taxon>
        <taxon>Massarineae</taxon>
        <taxon>Periconiaceae</taxon>
        <taxon>Periconia</taxon>
    </lineage>
</organism>
<dbReference type="EMBL" id="CAOQHR010000006">
    <property type="protein sequence ID" value="CAI6335918.1"/>
    <property type="molecule type" value="Genomic_DNA"/>
</dbReference>
<evidence type="ECO:0000313" key="3">
    <source>
        <dbReference type="EMBL" id="CAI6335918.1"/>
    </source>
</evidence>
<sequence>MLFQPQYIPRILRKPVLRLLVVFLFVLDACHICDIHSHHVAARQSPPARNSKRIYIAANHWNDAPLLREYWNNALIALVKELGVDNVYVNIYESGSFDETKDALRELDNALGELQVARDISLSYDSHEHLITQQPGEGWIEIPGGEMALRRIPFLARQRNQLVHSLRAAAERGLHFDTVLFLNDVIFTPEDVLTLLDTNSGNYSAACSLDYAKFPQFYDTFALRDSEGHQIVMQTWPYFRSAASRYAAQRMQPVPVSSCWNGMVAMPTAPFLAENPLLFRGISDSLGSYHLEASECCLIHADNYWTSRKGVFLNPSVKVGYSSEAFEAIRRSSSSMSIIDVYKGVWANRILRWTSSLKTAYEEHVVRERVTAWKEKHQGESEPGISCLINEMQVIHAKGWRHLKCKVSPRQKCLRKSCLLSTPLTSYLTTLHHHNYKQRASIVHRSPIAPKIIYHNYITRADKPNTTMSTIRPMRASDLLRMSTTNLDHLTETYNIGFYQEYLTKWPDLCRIIEGVDGEIEGYILGKLESSPYPSPTNPYTPSTCPDPNYLPWHGHITALTVSPTARRLGHATSLSTSLEQASDAADAWFVDLFVRESNAVAKELYRKMGYSVYRKVVAYYNDGEDALDMRKSLSRDKDKECVREGGEAVEVRPEDVW</sequence>